<evidence type="ECO:0000256" key="4">
    <source>
        <dbReference type="ARBA" id="ARBA00022729"/>
    </source>
</evidence>
<gene>
    <name evidence="7" type="ORF">SAMN02927903_00781</name>
</gene>
<evidence type="ECO:0000256" key="1">
    <source>
        <dbReference type="ARBA" id="ARBA00004191"/>
    </source>
</evidence>
<accession>A0A1G5D8Z4</accession>
<keyword evidence="4 6" id="KW-0732">Signal</keyword>
<dbReference type="OrthoDB" id="9765957at2"/>
<proteinExistence type="predicted"/>
<dbReference type="PANTHER" id="PTHR31018:SF3">
    <property type="entry name" value="RECEPTOR PROTEIN-TYROSINE KINASE"/>
    <property type="match status" value="1"/>
</dbReference>
<evidence type="ECO:0000313" key="8">
    <source>
        <dbReference type="Proteomes" id="UP000199354"/>
    </source>
</evidence>
<comment type="subcellular location">
    <subcellularLocation>
        <location evidence="1">Secreted</location>
        <location evidence="1">Cell wall</location>
    </subcellularLocation>
</comment>
<evidence type="ECO:0000256" key="6">
    <source>
        <dbReference type="SAM" id="SignalP"/>
    </source>
</evidence>
<protein>
    <recommendedName>
        <fullName evidence="9">Receptor L domain-containing protein</fullName>
    </recommendedName>
</protein>
<dbReference type="GO" id="GO:0030313">
    <property type="term" value="C:cell envelope"/>
    <property type="evidence" value="ECO:0007669"/>
    <property type="project" value="UniProtKB-SubCell"/>
</dbReference>
<dbReference type="InterPro" id="IPR051648">
    <property type="entry name" value="CWI-Assembly_Regulator"/>
</dbReference>
<organism evidence="7 8">
    <name type="scientific">Flavobacterium caeni</name>
    <dbReference type="NCBI Taxonomy" id="490189"/>
    <lineage>
        <taxon>Bacteria</taxon>
        <taxon>Pseudomonadati</taxon>
        <taxon>Bacteroidota</taxon>
        <taxon>Flavobacteriia</taxon>
        <taxon>Flavobacteriales</taxon>
        <taxon>Flavobacteriaceae</taxon>
        <taxon>Flavobacterium</taxon>
    </lineage>
</organism>
<evidence type="ECO:0000313" key="7">
    <source>
        <dbReference type="EMBL" id="SCY10910.1"/>
    </source>
</evidence>
<dbReference type="SUPFAM" id="SSF52058">
    <property type="entry name" value="L domain-like"/>
    <property type="match status" value="3"/>
</dbReference>
<feature type="chain" id="PRO_5011694793" description="Receptor L domain-containing protein" evidence="6">
    <location>
        <begin position="21"/>
        <end position="418"/>
    </location>
</feature>
<dbReference type="RefSeq" id="WP_139149597.1">
    <property type="nucleotide sequence ID" value="NZ_FMVF01000003.1"/>
</dbReference>
<feature type="signal peptide" evidence="6">
    <location>
        <begin position="1"/>
        <end position="20"/>
    </location>
</feature>
<keyword evidence="5" id="KW-0325">Glycoprotein</keyword>
<keyword evidence="3" id="KW-0964">Secreted</keyword>
<dbReference type="AlphaFoldDB" id="A0A1G5D8Z4"/>
<dbReference type="Gene3D" id="3.80.20.20">
    <property type="entry name" value="Receptor L-domain"/>
    <property type="match status" value="3"/>
</dbReference>
<dbReference type="EMBL" id="FMVF01000003">
    <property type="protein sequence ID" value="SCY10910.1"/>
    <property type="molecule type" value="Genomic_DNA"/>
</dbReference>
<keyword evidence="2" id="KW-0134">Cell wall</keyword>
<dbReference type="Proteomes" id="UP000199354">
    <property type="component" value="Unassembled WGS sequence"/>
</dbReference>
<evidence type="ECO:0008006" key="9">
    <source>
        <dbReference type="Google" id="ProtNLM"/>
    </source>
</evidence>
<reference evidence="7 8" key="1">
    <citation type="submission" date="2016-10" db="EMBL/GenBank/DDBJ databases">
        <authorList>
            <person name="de Groot N.N."/>
        </authorList>
    </citation>
    <scope>NUCLEOTIDE SEQUENCE [LARGE SCALE GENOMIC DNA]</scope>
    <source>
        <strain evidence="7 8">CGMCC 1.7031</strain>
    </source>
</reference>
<evidence type="ECO:0000256" key="5">
    <source>
        <dbReference type="ARBA" id="ARBA00023180"/>
    </source>
</evidence>
<evidence type="ECO:0000256" key="2">
    <source>
        <dbReference type="ARBA" id="ARBA00022512"/>
    </source>
</evidence>
<dbReference type="InterPro" id="IPR036941">
    <property type="entry name" value="Rcpt_L-dom_sf"/>
</dbReference>
<dbReference type="PROSITE" id="PS51257">
    <property type="entry name" value="PROKAR_LIPOPROTEIN"/>
    <property type="match status" value="1"/>
</dbReference>
<name>A0A1G5D8Z4_9FLAO</name>
<dbReference type="STRING" id="490189.SAMN02927903_00781"/>
<evidence type="ECO:0000256" key="3">
    <source>
        <dbReference type="ARBA" id="ARBA00022525"/>
    </source>
</evidence>
<sequence length="418" mass="44444">MMKNLAVAVLLLLFGCSSDSSVPQPIPTDPSVYYGSVGLSNQEEVDAFAAHEYIGITGDLDISSANAPLDLSGLHTLTFVNGLSIRHNTHLQTLHGLEHLQSIDQGALTIIGNFRLENIDALSQLTTVAQAVYIMDNPLLQQLDGLAHVTSIGGALDVSRNESLLNVDGLSQVTQVGFWLRVWQNESLQSIDGLSGITAINGALTIEGNDGLTTLDGLQNIESGVENIVIQWNSNLVSIDCLNLITNADSVSIGIPNTTTTFRCLNALATVELSFGVSTGNSLLNWQSFEQLTTIGGFAYLDFGNVTNVDGFNNLQSVGGEFKLLDSHWITNVDFLGHLSNLNGRLLISSCDALVNLDGLSNLDLVNGSLIVSSNASLVNFCGLQPLLQQNGVAAEIQIYSNAFNPNATQIIGGNCSL</sequence>
<dbReference type="PANTHER" id="PTHR31018">
    <property type="entry name" value="SPORULATION-SPECIFIC PROTEIN-RELATED"/>
    <property type="match status" value="1"/>
</dbReference>
<keyword evidence="8" id="KW-1185">Reference proteome</keyword>